<keyword evidence="4" id="KW-0040">ANK repeat</keyword>
<dbReference type="Proteomes" id="UP000054342">
    <property type="component" value="Unassembled WGS sequence"/>
</dbReference>
<dbReference type="STRING" id="348802.A0A0D2EU19"/>
<reference evidence="7 8" key="1">
    <citation type="submission" date="2015-01" db="EMBL/GenBank/DDBJ databases">
        <title>The Genome Sequence of Exophiala xenobiotica CBS118157.</title>
        <authorList>
            <consortium name="The Broad Institute Genomics Platform"/>
            <person name="Cuomo C."/>
            <person name="de Hoog S."/>
            <person name="Gorbushina A."/>
            <person name="Stielow B."/>
            <person name="Teixiera M."/>
            <person name="Abouelleil A."/>
            <person name="Chapman S.B."/>
            <person name="Priest M."/>
            <person name="Young S.K."/>
            <person name="Wortman J."/>
            <person name="Nusbaum C."/>
            <person name="Birren B."/>
        </authorList>
    </citation>
    <scope>NUCLEOTIDE SEQUENCE [LARGE SCALE GENOMIC DNA]</scope>
    <source>
        <strain evidence="7 8">CBS 118157</strain>
    </source>
</reference>
<evidence type="ECO:0000256" key="5">
    <source>
        <dbReference type="ARBA" id="ARBA00023242"/>
    </source>
</evidence>
<feature type="region of interest" description="Disordered" evidence="6">
    <location>
        <begin position="110"/>
        <end position="129"/>
    </location>
</feature>
<keyword evidence="3" id="KW-0677">Repeat</keyword>
<dbReference type="InterPro" id="IPR038753">
    <property type="entry name" value="NFKBIL1"/>
</dbReference>
<feature type="compositionally biased region" description="Basic and acidic residues" evidence="6">
    <location>
        <begin position="32"/>
        <end position="43"/>
    </location>
</feature>
<evidence type="ECO:0000256" key="1">
    <source>
        <dbReference type="ARBA" id="ARBA00004123"/>
    </source>
</evidence>
<evidence type="ECO:0000256" key="3">
    <source>
        <dbReference type="ARBA" id="ARBA00022737"/>
    </source>
</evidence>
<dbReference type="HOGENOM" id="CLU_043194_0_0_1"/>
<dbReference type="GO" id="GO:0005634">
    <property type="term" value="C:nucleus"/>
    <property type="evidence" value="ECO:0007669"/>
    <property type="project" value="UniProtKB-SubCell"/>
</dbReference>
<evidence type="ECO:0000256" key="6">
    <source>
        <dbReference type="SAM" id="MobiDB-lite"/>
    </source>
</evidence>
<dbReference type="AlphaFoldDB" id="A0A0D2EU19"/>
<evidence type="ECO:0000313" key="7">
    <source>
        <dbReference type="EMBL" id="KIW59208.1"/>
    </source>
</evidence>
<keyword evidence="2" id="KW-0597">Phosphoprotein</keyword>
<proteinExistence type="predicted"/>
<evidence type="ECO:0008006" key="9">
    <source>
        <dbReference type="Google" id="ProtNLM"/>
    </source>
</evidence>
<feature type="region of interest" description="Disordered" evidence="6">
    <location>
        <begin position="1"/>
        <end position="84"/>
    </location>
</feature>
<accession>A0A0D2EU19</accession>
<evidence type="ECO:0000256" key="4">
    <source>
        <dbReference type="ARBA" id="ARBA00023043"/>
    </source>
</evidence>
<dbReference type="RefSeq" id="XP_013319792.1">
    <property type="nucleotide sequence ID" value="XM_013464338.1"/>
</dbReference>
<keyword evidence="5" id="KW-0539">Nucleus</keyword>
<evidence type="ECO:0000313" key="8">
    <source>
        <dbReference type="Proteomes" id="UP000054342"/>
    </source>
</evidence>
<keyword evidence="8" id="KW-1185">Reference proteome</keyword>
<dbReference type="PANTHER" id="PTHR15263">
    <property type="entry name" value="I-KAPPA-B-LIKE PROTEIN IKBL"/>
    <property type="match status" value="1"/>
</dbReference>
<dbReference type="GO" id="GO:0043124">
    <property type="term" value="P:negative regulation of canonical NF-kappaB signal transduction"/>
    <property type="evidence" value="ECO:0007669"/>
    <property type="project" value="InterPro"/>
</dbReference>
<protein>
    <recommendedName>
        <fullName evidence="9">J domain-containing protein</fullName>
    </recommendedName>
</protein>
<dbReference type="OrthoDB" id="412109at2759"/>
<dbReference type="GeneID" id="25325581"/>
<organism evidence="7 8">
    <name type="scientific">Exophiala xenobiotica</name>
    <dbReference type="NCBI Taxonomy" id="348802"/>
    <lineage>
        <taxon>Eukaryota</taxon>
        <taxon>Fungi</taxon>
        <taxon>Dikarya</taxon>
        <taxon>Ascomycota</taxon>
        <taxon>Pezizomycotina</taxon>
        <taxon>Eurotiomycetes</taxon>
        <taxon>Chaetothyriomycetidae</taxon>
        <taxon>Chaetothyriales</taxon>
        <taxon>Herpotrichiellaceae</taxon>
        <taxon>Exophiala</taxon>
    </lineage>
</organism>
<evidence type="ECO:0000256" key="2">
    <source>
        <dbReference type="ARBA" id="ARBA00022553"/>
    </source>
</evidence>
<feature type="compositionally biased region" description="Basic residues" evidence="6">
    <location>
        <begin position="44"/>
        <end position="66"/>
    </location>
</feature>
<dbReference type="EMBL" id="KN847318">
    <property type="protein sequence ID" value="KIW59208.1"/>
    <property type="molecule type" value="Genomic_DNA"/>
</dbReference>
<gene>
    <name evidence="7" type="ORF">PV05_03673</name>
</gene>
<dbReference type="PANTHER" id="PTHR15263:SF1">
    <property type="entry name" value="NF-KAPPA-B INHIBITOR-LIKE PROTEIN 1"/>
    <property type="match status" value="1"/>
</dbReference>
<comment type="subcellular location">
    <subcellularLocation>
        <location evidence="1">Nucleus</location>
    </subcellularLocation>
</comment>
<feature type="compositionally biased region" description="Basic and acidic residues" evidence="6">
    <location>
        <begin position="1"/>
        <end position="24"/>
    </location>
</feature>
<sequence>MSEEPKASIEPQSAKDDDSHEPQSKRFRFKSKRENDVREEDNLRRHKRRRHHESSHAGERRRKSSKRSPDHIPAHSHSLNSLPADQAFRESLFDALGDDEGAAFWEGVYGQPIHDYPNTYEDEETGELERMTDEEYAQFVRRKMWEKSWEGIEAAKEEKRREREEEKQRIREEENKRNKQRQAQHDDYIFDAQVGASLRRGERRKDRRRWQALWQDYLKRWNELQALAQNRPEPEEDTEQVFLRNKIAWPVESGKRKDVHRDEIERFVRKGTASLESDENTGDPLANALKAERVRWHPDKIQQRYGFMEIDESTLKGVTAVFQIFDDIWADVRKTGQ</sequence>
<name>A0A0D2EU19_9EURO</name>
<feature type="region of interest" description="Disordered" evidence="6">
    <location>
        <begin position="154"/>
        <end position="186"/>
    </location>
</feature>